<dbReference type="InterPro" id="IPR002491">
    <property type="entry name" value="ABC_transptr_periplasmic_BD"/>
</dbReference>
<keyword evidence="8" id="KW-1185">Reference proteome</keyword>
<dbReference type="Pfam" id="PF01497">
    <property type="entry name" value="Peripla_BP_2"/>
    <property type="match status" value="1"/>
</dbReference>
<gene>
    <name evidence="7" type="ORF">B4102_3372</name>
</gene>
<dbReference type="InterPro" id="IPR051313">
    <property type="entry name" value="Bact_iron-sidero_bind"/>
</dbReference>
<dbReference type="OrthoDB" id="63946at2"/>
<dbReference type="GO" id="GO:1901678">
    <property type="term" value="P:iron coordination entity transport"/>
    <property type="evidence" value="ECO:0007669"/>
    <property type="project" value="UniProtKB-ARBA"/>
</dbReference>
<dbReference type="PANTHER" id="PTHR30532">
    <property type="entry name" value="IRON III DICITRATE-BINDING PERIPLASMIC PROTEIN"/>
    <property type="match status" value="1"/>
</dbReference>
<evidence type="ECO:0000256" key="5">
    <source>
        <dbReference type="SAM" id="SignalP"/>
    </source>
</evidence>
<proteinExistence type="inferred from homology"/>
<evidence type="ECO:0000313" key="8">
    <source>
        <dbReference type="Proteomes" id="UP000075666"/>
    </source>
</evidence>
<dbReference type="Gene3D" id="3.40.50.1980">
    <property type="entry name" value="Nitrogenase molybdenum iron protein domain"/>
    <property type="match status" value="2"/>
</dbReference>
<dbReference type="Proteomes" id="UP000075666">
    <property type="component" value="Unassembled WGS sequence"/>
</dbReference>
<evidence type="ECO:0000256" key="3">
    <source>
        <dbReference type="ARBA" id="ARBA00022448"/>
    </source>
</evidence>
<dbReference type="STRING" id="46224.B4102_3372"/>
<dbReference type="GO" id="GO:0030288">
    <property type="term" value="C:outer membrane-bounded periplasmic space"/>
    <property type="evidence" value="ECO:0007669"/>
    <property type="project" value="TreeGrafter"/>
</dbReference>
<dbReference type="PANTHER" id="PTHR30532:SF21">
    <property type="entry name" value="SIDEROPHORE-BINDING LIPOPROTEIN YFIY-RELATED"/>
    <property type="match status" value="1"/>
</dbReference>
<comment type="similarity">
    <text evidence="2">Belongs to the bacterial solute-binding protein 8 family.</text>
</comment>
<protein>
    <recommendedName>
        <fullName evidence="6">Fe/B12 periplasmic-binding domain-containing protein</fullName>
    </recommendedName>
</protein>
<dbReference type="GO" id="GO:0005886">
    <property type="term" value="C:plasma membrane"/>
    <property type="evidence" value="ECO:0007669"/>
    <property type="project" value="UniProtKB-SubCell"/>
</dbReference>
<evidence type="ECO:0000256" key="4">
    <source>
        <dbReference type="ARBA" id="ARBA00022729"/>
    </source>
</evidence>
<dbReference type="RefSeq" id="WP_066232403.1">
    <property type="nucleotide sequence ID" value="NZ_JARMRW010000004.1"/>
</dbReference>
<comment type="subcellular location">
    <subcellularLocation>
        <location evidence="1">Cell membrane</location>
        <topology evidence="1">Lipid-anchor</topology>
    </subcellularLocation>
</comment>
<feature type="chain" id="PRO_5039168536" description="Fe/B12 periplasmic-binding domain-containing protein" evidence="5">
    <location>
        <begin position="21"/>
        <end position="311"/>
    </location>
</feature>
<feature type="domain" description="Fe/B12 periplasmic-binding" evidence="6">
    <location>
        <begin position="54"/>
        <end position="311"/>
    </location>
</feature>
<dbReference type="EMBL" id="LQYN01000068">
    <property type="protein sequence ID" value="KYD03522.1"/>
    <property type="molecule type" value="Genomic_DNA"/>
</dbReference>
<evidence type="ECO:0000259" key="6">
    <source>
        <dbReference type="PROSITE" id="PS50983"/>
    </source>
</evidence>
<organism evidence="7 8">
    <name type="scientific">Heyndrickxia sporothermodurans</name>
    <dbReference type="NCBI Taxonomy" id="46224"/>
    <lineage>
        <taxon>Bacteria</taxon>
        <taxon>Bacillati</taxon>
        <taxon>Bacillota</taxon>
        <taxon>Bacilli</taxon>
        <taxon>Bacillales</taxon>
        <taxon>Bacillaceae</taxon>
        <taxon>Heyndrickxia</taxon>
    </lineage>
</organism>
<sequence length="311" mass="34502">MKKYLTFISILFIISSVLIACGNQKDTSNDKKKSATVTVTDARGEKVDIPANPKRIADISGSSEELIILGHKLVATANSDSYDYTKPAPYIKDELKDAKIVGYYMVDKVDVEAILQTQPDLIIVSKRHLKSVDQLKKIAPVIVLDEGLTKWKQRFKQIGTIFGQEKEVNDWLAKYDAKATEIGNDIKKKTGKGTVLTLLADEKNTYTFGNEGLGQIVNDDMKLPRPEGASKNTGTSQINLENISKLNPDVLIVVSSKGAQAELEKSSIWNGLKAVKNKNVYYFPNQPYFGQSFLPIGKDKLLDDLKDKMAK</sequence>
<dbReference type="PROSITE" id="PS51257">
    <property type="entry name" value="PROKAR_LIPOPROTEIN"/>
    <property type="match status" value="1"/>
</dbReference>
<comment type="caution">
    <text evidence="7">The sequence shown here is derived from an EMBL/GenBank/DDBJ whole genome shotgun (WGS) entry which is preliminary data.</text>
</comment>
<reference evidence="7 8" key="1">
    <citation type="submission" date="2016-01" db="EMBL/GenBank/DDBJ databases">
        <title>Genome Sequences of Twelve Sporeforming Bacillus Species Isolated from Foods.</title>
        <authorList>
            <person name="Berendsen E.M."/>
            <person name="Wells-Bennik M.H."/>
            <person name="Krawcyk A.O."/>
            <person name="De Jong A."/>
            <person name="Holsappel S."/>
            <person name="Eijlander R.T."/>
            <person name="Kuipers O.P."/>
        </authorList>
    </citation>
    <scope>NUCLEOTIDE SEQUENCE [LARGE SCALE GENOMIC DNA]</scope>
    <source>
        <strain evidence="7 8">B4102</strain>
    </source>
</reference>
<keyword evidence="4 5" id="KW-0732">Signal</keyword>
<feature type="signal peptide" evidence="5">
    <location>
        <begin position="1"/>
        <end position="20"/>
    </location>
</feature>
<evidence type="ECO:0000256" key="2">
    <source>
        <dbReference type="ARBA" id="ARBA00008814"/>
    </source>
</evidence>
<dbReference type="SUPFAM" id="SSF53807">
    <property type="entry name" value="Helical backbone' metal receptor"/>
    <property type="match status" value="1"/>
</dbReference>
<name>A0A150KVR8_9BACI</name>
<keyword evidence="3" id="KW-0813">Transport</keyword>
<dbReference type="PROSITE" id="PS50983">
    <property type="entry name" value="FE_B12_PBP"/>
    <property type="match status" value="1"/>
</dbReference>
<accession>A0A150KVR8</accession>
<dbReference type="AlphaFoldDB" id="A0A150KVR8"/>
<dbReference type="PATRIC" id="fig|46224.3.peg.3508"/>
<evidence type="ECO:0000256" key="1">
    <source>
        <dbReference type="ARBA" id="ARBA00004193"/>
    </source>
</evidence>
<evidence type="ECO:0000313" key="7">
    <source>
        <dbReference type="EMBL" id="KYD03522.1"/>
    </source>
</evidence>